<dbReference type="EMBL" id="WMIB01000014">
    <property type="protein sequence ID" value="MTH54461.1"/>
    <property type="molecule type" value="Genomic_DNA"/>
</dbReference>
<reference evidence="7 8" key="1">
    <citation type="journal article" date="2017" name="Int. J. Syst. Evol. Microbiol.">
        <title>Bacillus mangrovi sp. nov., isolated from a sediment sample from a mangrove forest.</title>
        <authorList>
            <person name="Gupta V."/>
            <person name="Singh P.K."/>
            <person name="Korpole S."/>
            <person name="Tanuku N.R.S."/>
            <person name="Pinnaka A.K."/>
        </authorList>
    </citation>
    <scope>NUCLEOTIDE SEQUENCE [LARGE SCALE GENOMIC DNA]</scope>
    <source>
        <strain evidence="7 8">KCTC 33872</strain>
    </source>
</reference>
<dbReference type="Gene3D" id="2.70.98.70">
    <property type="match status" value="1"/>
</dbReference>
<dbReference type="Proteomes" id="UP000434639">
    <property type="component" value="Unassembled WGS sequence"/>
</dbReference>
<dbReference type="InterPro" id="IPR012480">
    <property type="entry name" value="Hepar_II_III_C"/>
</dbReference>
<evidence type="ECO:0008006" key="9">
    <source>
        <dbReference type="Google" id="ProtNLM"/>
    </source>
</evidence>
<dbReference type="AlphaFoldDB" id="A0A7X2S765"/>
<accession>A0A7X2S765</accession>
<feature type="domain" description="Alginate lyase" evidence="5">
    <location>
        <begin position="107"/>
        <end position="285"/>
    </location>
</feature>
<dbReference type="Pfam" id="PF05426">
    <property type="entry name" value="Alginate_lyase"/>
    <property type="match status" value="1"/>
</dbReference>
<evidence type="ECO:0000256" key="3">
    <source>
        <dbReference type="ARBA" id="ARBA00022764"/>
    </source>
</evidence>
<comment type="caution">
    <text evidence="7">The sequence shown here is derived from an EMBL/GenBank/DDBJ whole genome shotgun (WGS) entry which is preliminary data.</text>
</comment>
<evidence type="ECO:0000313" key="7">
    <source>
        <dbReference type="EMBL" id="MTH54461.1"/>
    </source>
</evidence>
<evidence type="ECO:0000256" key="4">
    <source>
        <dbReference type="ARBA" id="ARBA00023239"/>
    </source>
</evidence>
<dbReference type="GO" id="GO:0016829">
    <property type="term" value="F:lyase activity"/>
    <property type="evidence" value="ECO:0007669"/>
    <property type="project" value="UniProtKB-KW"/>
</dbReference>
<keyword evidence="3" id="KW-0574">Periplasm</keyword>
<organism evidence="7 8">
    <name type="scientific">Metabacillus mangrovi</name>
    <dbReference type="NCBI Taxonomy" id="1491830"/>
    <lineage>
        <taxon>Bacteria</taxon>
        <taxon>Bacillati</taxon>
        <taxon>Bacillota</taxon>
        <taxon>Bacilli</taxon>
        <taxon>Bacillales</taxon>
        <taxon>Bacillaceae</taxon>
        <taxon>Metabacillus</taxon>
    </lineage>
</organism>
<evidence type="ECO:0000259" key="5">
    <source>
        <dbReference type="Pfam" id="PF05426"/>
    </source>
</evidence>
<gene>
    <name evidence="7" type="ORF">GKZ89_13740</name>
</gene>
<dbReference type="PANTHER" id="PTHR39210">
    <property type="entry name" value="HEPARIN-SULFATE LYASE"/>
    <property type="match status" value="1"/>
</dbReference>
<name>A0A7X2S765_9BACI</name>
<sequence>MTTQPTHSRPQSFIGATELQTARARVVKEPWAKNYLKRLVSESESFLKLDQTIPKKPAGYGSWYVCKDGTPLQTKDGQHFCPSDGQFYTGEKIEAGWLFYEHNERVRQIRILSTAYALNGQEAYAQAARNLLLQYADMYGSFSRQEKGGRLYYQSLDEAVSAVDLASSYDLLYSSPSFTAEEKKHIEEDLFLPVAETLKQNPYSKSNWQAWHNAATGMIGAAARKKELLDLAVNGPRGFHYLMDEAVLDDGFWWEGSMAYHTYALAPMSILAQTASHWGYDLYSIEKFKKMFEIPLLYSYPNFVQPANNDGGKYGSTITNYTSSRGYNDYELAYSKYKDTGFAWFLHTKYKKLSRTGDFALFFGSDNIEEAAEVPTKSLQLTSMGQAILRHPDSRDQQSFVLLDYGEHGGSHGHYDKLNLDIYGAGTLLAPDFGTPGYTHPLYRGWYKHTISHNTVTVDGKSQKETRGDMPLFSSDPTFKYMTARADGAYEGVHYERSLWMEDEFMLDWFSVQDPSKTHQYDLALHGLGTFETDLQLREDTAGKGNGYEHLQQVKSALKVQTPWKSSWDQEGKGFRTYSIPFQTSDVFTAAGPGPSNKPSELTPVTIQRATGNKADFVTILQPYTNKNAPAVTGSRTGDHSVRIETPSGSYRYFQNYKETGAGKLAAAKSKSGSSLKDFKLENSVIAGHPENGVLEVTLSQADHLSETVLIFNKGAFSTVTVNGKKWRTAVQGSYILAFQ</sequence>
<keyword evidence="2" id="KW-0732">Signal</keyword>
<dbReference type="SUPFAM" id="SSF48230">
    <property type="entry name" value="Chondroitin AC/alginate lyase"/>
    <property type="match status" value="1"/>
</dbReference>
<evidence type="ECO:0000256" key="1">
    <source>
        <dbReference type="ARBA" id="ARBA00004418"/>
    </source>
</evidence>
<evidence type="ECO:0000256" key="2">
    <source>
        <dbReference type="ARBA" id="ARBA00022729"/>
    </source>
</evidence>
<dbReference type="InterPro" id="IPR008397">
    <property type="entry name" value="Alginate_lyase_dom"/>
</dbReference>
<dbReference type="InterPro" id="IPR008929">
    <property type="entry name" value="Chondroitin_lyas"/>
</dbReference>
<protein>
    <recommendedName>
        <fullName evidence="9">Alginate lyase domain-containing protein</fullName>
    </recommendedName>
</protein>
<dbReference type="RefSeq" id="WP_155112972.1">
    <property type="nucleotide sequence ID" value="NZ_WMIB01000014.1"/>
</dbReference>
<keyword evidence="4" id="KW-0456">Lyase</keyword>
<comment type="subcellular location">
    <subcellularLocation>
        <location evidence="1">Periplasm</location>
    </subcellularLocation>
</comment>
<dbReference type="Gene3D" id="1.50.10.100">
    <property type="entry name" value="Chondroitin AC/alginate lyase"/>
    <property type="match status" value="1"/>
</dbReference>
<keyword evidence="8" id="KW-1185">Reference proteome</keyword>
<dbReference type="PANTHER" id="PTHR39210:SF1">
    <property type="entry name" value="HEPARIN-SULFATE LYASE"/>
    <property type="match status" value="1"/>
</dbReference>
<dbReference type="OrthoDB" id="9772435at2"/>
<dbReference type="GO" id="GO:0042597">
    <property type="term" value="C:periplasmic space"/>
    <property type="evidence" value="ECO:0007669"/>
    <property type="project" value="UniProtKB-SubCell"/>
</dbReference>
<proteinExistence type="predicted"/>
<feature type="domain" description="Heparinase II/III-like C-terminal" evidence="6">
    <location>
        <begin position="376"/>
        <end position="531"/>
    </location>
</feature>
<evidence type="ECO:0000313" key="8">
    <source>
        <dbReference type="Proteomes" id="UP000434639"/>
    </source>
</evidence>
<dbReference type="Pfam" id="PF07940">
    <property type="entry name" value="Hepar_II_III_C"/>
    <property type="match status" value="1"/>
</dbReference>
<evidence type="ECO:0000259" key="6">
    <source>
        <dbReference type="Pfam" id="PF07940"/>
    </source>
</evidence>